<feature type="compositionally biased region" description="Polar residues" evidence="12">
    <location>
        <begin position="1"/>
        <end position="27"/>
    </location>
</feature>
<evidence type="ECO:0000256" key="10">
    <source>
        <dbReference type="ARBA" id="ARBA00023570"/>
    </source>
</evidence>
<dbReference type="Pfam" id="PF24080">
    <property type="entry name" value="AP3B1_C_2"/>
    <property type="match status" value="1"/>
</dbReference>
<comment type="subcellular location">
    <subcellularLocation>
        <location evidence="1">Cytoplasmic vesicle</location>
        <location evidence="1">Clathrin-coated vesicle membrane</location>
        <topology evidence="1">Peripheral membrane protein</topology>
        <orientation evidence="1">Cytoplasmic side</orientation>
    </subcellularLocation>
    <subcellularLocation>
        <location evidence="2">Golgi apparatus</location>
    </subcellularLocation>
</comment>
<evidence type="ECO:0000313" key="15">
    <source>
        <dbReference type="Proteomes" id="UP001458880"/>
    </source>
</evidence>
<feature type="compositionally biased region" description="Polar residues" evidence="12">
    <location>
        <begin position="276"/>
        <end position="290"/>
    </location>
</feature>
<dbReference type="Pfam" id="PF14796">
    <property type="entry name" value="AP3B1_C"/>
    <property type="match status" value="1"/>
</dbReference>
<dbReference type="GO" id="GO:0030123">
    <property type="term" value="C:AP-3 adaptor complex"/>
    <property type="evidence" value="ECO:0007669"/>
    <property type="project" value="UniProtKB-UniRule"/>
</dbReference>
<evidence type="ECO:0000256" key="2">
    <source>
        <dbReference type="ARBA" id="ARBA00004555"/>
    </source>
</evidence>
<dbReference type="InterPro" id="IPR016024">
    <property type="entry name" value="ARM-type_fold"/>
</dbReference>
<evidence type="ECO:0000256" key="5">
    <source>
        <dbReference type="ARBA" id="ARBA00022553"/>
    </source>
</evidence>
<reference evidence="14 15" key="1">
    <citation type="journal article" date="2024" name="BMC Genomics">
        <title>De novo assembly and annotation of Popillia japonica's genome with initial clues to its potential as an invasive pest.</title>
        <authorList>
            <person name="Cucini C."/>
            <person name="Boschi S."/>
            <person name="Funari R."/>
            <person name="Cardaioli E."/>
            <person name="Iannotti N."/>
            <person name="Marturano G."/>
            <person name="Paoli F."/>
            <person name="Bruttini M."/>
            <person name="Carapelli A."/>
            <person name="Frati F."/>
            <person name="Nardi F."/>
        </authorList>
    </citation>
    <scope>NUCLEOTIDE SEQUENCE [LARGE SCALE GENOMIC DNA]</scope>
    <source>
        <strain evidence="14">DMR45628</strain>
    </source>
</reference>
<sequence>MLNSAAGTMSNSMSYGNDRSAASTSSLEPEYGIDPASGGFFHADSKKHDDLKEMLDSNKDSLKLEAMKRIIGMVAKGRDASMLFPAVVKNVVSKNIEVKKLVYVYLERYAEEQQDLALLSISTFQRALKEPNQLIRAGALRVLSSIRVSMIAPIVMLAIRDAAQDMSPYVRKTAAHAIPKLYSLDNETKPELIVIIQKLLADKTVLVIGSAVMAFTKVCPERVNLIHQVYRKLCTLLVDVDEWGQVIILNTLTRYCRTQFADPNLHDKRESDKNFYDSSSDGSDKQTTPSLDPDHRLLLRSARPLLQSRNAAVVVAVAQLYHHCAPKSEGLLAAKALVRLLRSHTEVQCIVLDVIASMSYQRKGMFEYYLKNFFIRTSDPTRIKLLKLDILTNIACDANVSLILREMQTYILSNDKQFAAATIQAIGRCACQIADIADSCLNGLVSLLSNGNEAIVAESVIVIKRLLQTKAADPKEIVRHMTKLLDTIMVPNARAAILWLLGEHAAIVPLIAPDILRKMAKCFPEEQGIVKLQVLNLAVKLYIRNEKQTKILCKYIFTLARYDQDYDIRDRARLLKPFTEDTKLHTLSSRIEEIFLAPKPAPLLQSHFKDREDLQLGSLSHFINMRAIGYEPLPPFPEIPPPGDVRDVEPIAEEVKPKSTKKESFSWVSGSSVASSYESDFSGSSSSVISELAEVIKQSKYEAQTSSEEESESTSDEESSEGEEDDEEEGSEESEEAEDGDEPILKTGGGDGGTPKPASKTNDLQNSTQSNYYSKNLDLLLDLSMGDDIMSSTPVMMPSNTLFTPVNNNTQVEVVAPHFIPVKTSNLLDRIRGRGLSVIYKFSRMPHMFNRTMVNVSLIFHNTGKEDVKNITISQEDIDIDTIQSFGHISSLTPGFSVPGSMGIDFKDRISTVYFDIVCSLGTFKVSIVPTIGELMRPITMPLSVFVAEQDKLRGMHDESTTIKSNPSNNITQKIYEVANVGLVDKNKDEIRFAGETLKTSTLVLVTVVYEKEDKITLRVNCDKYPFGTILLNELKSALQ</sequence>
<dbReference type="InterPro" id="IPR026739">
    <property type="entry name" value="AP_beta"/>
</dbReference>
<dbReference type="GO" id="GO:0030665">
    <property type="term" value="C:clathrin-coated vesicle membrane"/>
    <property type="evidence" value="ECO:0007669"/>
    <property type="project" value="UniProtKB-SubCell"/>
</dbReference>
<dbReference type="InterPro" id="IPR029390">
    <property type="entry name" value="AP3B_C"/>
</dbReference>
<dbReference type="GO" id="GO:0016192">
    <property type="term" value="P:vesicle-mediated transport"/>
    <property type="evidence" value="ECO:0007669"/>
    <property type="project" value="InterPro"/>
</dbReference>
<dbReference type="InterPro" id="IPR026740">
    <property type="entry name" value="AP3_beta"/>
</dbReference>
<keyword evidence="15" id="KW-1185">Reference proteome</keyword>
<feature type="region of interest" description="Disordered" evidence="12">
    <location>
        <begin position="271"/>
        <end position="293"/>
    </location>
</feature>
<gene>
    <name evidence="14" type="ORF">QE152_g456</name>
</gene>
<dbReference type="InterPro" id="IPR002553">
    <property type="entry name" value="Clathrin/coatomer_adapt-like_N"/>
</dbReference>
<dbReference type="SUPFAM" id="SSF48371">
    <property type="entry name" value="ARM repeat"/>
    <property type="match status" value="1"/>
</dbReference>
<dbReference type="SMART" id="SM01355">
    <property type="entry name" value="AP3B1_C"/>
    <property type="match status" value="1"/>
</dbReference>
<proteinExistence type="inferred from homology"/>
<comment type="similarity">
    <text evidence="3 11">Belongs to the adaptor complexes large subunit family.</text>
</comment>
<evidence type="ECO:0000256" key="9">
    <source>
        <dbReference type="ARBA" id="ARBA00023329"/>
    </source>
</evidence>
<feature type="compositionally biased region" description="Acidic residues" evidence="12">
    <location>
        <begin position="707"/>
        <end position="742"/>
    </location>
</feature>
<comment type="function">
    <text evidence="10">Subunit of non-clathrin- and clathrin-associated adaptor protein complex 3 (AP-3) that plays a role in protein sorting in the late-Golgi/trans-Golgi network (TGN) and/or endosomes. The AP complexes mediate both the recruitment of clathrin to membranes and the recognition of sorting signals within the cytosolic tails of transmembrane cargo molecules. AP-3 appears to be involved in the sorting of a subset of transmembrane proteins targeted to lysosomes and lysosome-related organelles. In concert with the BLOC-1 complex, AP-3 is required to target cargos into vesicles assembled at cell bodies for delivery into neurites and nerve terminals.</text>
</comment>
<keyword evidence="9" id="KW-0968">Cytoplasmic vesicle</keyword>
<keyword evidence="6 11" id="KW-0653">Protein transport</keyword>
<keyword evidence="4 11" id="KW-0813">Transport</keyword>
<feature type="region of interest" description="Disordered" evidence="12">
    <location>
        <begin position="699"/>
        <end position="769"/>
    </location>
</feature>
<evidence type="ECO:0000256" key="11">
    <source>
        <dbReference type="PIRNR" id="PIRNR037096"/>
    </source>
</evidence>
<evidence type="ECO:0000256" key="12">
    <source>
        <dbReference type="SAM" id="MobiDB-lite"/>
    </source>
</evidence>
<dbReference type="InterPro" id="IPR056314">
    <property type="entry name" value="AP3B1/2_C"/>
</dbReference>
<evidence type="ECO:0000313" key="14">
    <source>
        <dbReference type="EMBL" id="KAK9758578.1"/>
    </source>
</evidence>
<evidence type="ECO:0000259" key="13">
    <source>
        <dbReference type="SMART" id="SM01355"/>
    </source>
</evidence>
<keyword evidence="8 11" id="KW-0472">Membrane</keyword>
<feature type="domain" description="AP-3 complex subunit beta C-terminal" evidence="13">
    <location>
        <begin position="773"/>
        <end position="911"/>
    </location>
</feature>
<accession>A0AAW1NCQ6</accession>
<dbReference type="AlphaFoldDB" id="A0AAW1NCQ6"/>
<keyword evidence="5" id="KW-0597">Phosphoprotein</keyword>
<evidence type="ECO:0000256" key="1">
    <source>
        <dbReference type="ARBA" id="ARBA00004145"/>
    </source>
</evidence>
<evidence type="ECO:0000256" key="6">
    <source>
        <dbReference type="ARBA" id="ARBA00022927"/>
    </source>
</evidence>
<dbReference type="PANTHER" id="PTHR11134">
    <property type="entry name" value="ADAPTOR COMPLEX SUBUNIT BETA FAMILY MEMBER"/>
    <property type="match status" value="1"/>
</dbReference>
<protein>
    <recommendedName>
        <fullName evidence="11">AP-3 complex subunit beta</fullName>
    </recommendedName>
</protein>
<dbReference type="Pfam" id="PF01602">
    <property type="entry name" value="Adaptin_N"/>
    <property type="match status" value="1"/>
</dbReference>
<dbReference type="GO" id="GO:0006886">
    <property type="term" value="P:intracellular protein transport"/>
    <property type="evidence" value="ECO:0007669"/>
    <property type="project" value="InterPro"/>
</dbReference>
<evidence type="ECO:0000256" key="7">
    <source>
        <dbReference type="ARBA" id="ARBA00023034"/>
    </source>
</evidence>
<dbReference type="EMBL" id="JASPKY010000003">
    <property type="protein sequence ID" value="KAK9758578.1"/>
    <property type="molecule type" value="Genomic_DNA"/>
</dbReference>
<keyword evidence="7" id="KW-0333">Golgi apparatus</keyword>
<dbReference type="Gene3D" id="1.25.10.10">
    <property type="entry name" value="Leucine-rich Repeat Variant"/>
    <property type="match status" value="1"/>
</dbReference>
<dbReference type="Proteomes" id="UP001458880">
    <property type="component" value="Unassembled WGS sequence"/>
</dbReference>
<evidence type="ECO:0000256" key="4">
    <source>
        <dbReference type="ARBA" id="ARBA00022448"/>
    </source>
</evidence>
<organism evidence="14 15">
    <name type="scientific">Popillia japonica</name>
    <name type="common">Japanese beetle</name>
    <dbReference type="NCBI Taxonomy" id="7064"/>
    <lineage>
        <taxon>Eukaryota</taxon>
        <taxon>Metazoa</taxon>
        <taxon>Ecdysozoa</taxon>
        <taxon>Arthropoda</taxon>
        <taxon>Hexapoda</taxon>
        <taxon>Insecta</taxon>
        <taxon>Pterygota</taxon>
        <taxon>Neoptera</taxon>
        <taxon>Endopterygota</taxon>
        <taxon>Coleoptera</taxon>
        <taxon>Polyphaga</taxon>
        <taxon>Scarabaeiformia</taxon>
        <taxon>Scarabaeidae</taxon>
        <taxon>Rutelinae</taxon>
        <taxon>Popillia</taxon>
    </lineage>
</organism>
<dbReference type="GO" id="GO:0005794">
    <property type="term" value="C:Golgi apparatus"/>
    <property type="evidence" value="ECO:0007669"/>
    <property type="project" value="UniProtKB-SubCell"/>
</dbReference>
<name>A0AAW1NCQ6_POPJA</name>
<evidence type="ECO:0000256" key="3">
    <source>
        <dbReference type="ARBA" id="ARBA00006613"/>
    </source>
</evidence>
<dbReference type="PIRSF" id="PIRSF037096">
    <property type="entry name" value="AP3_complex_beta"/>
    <property type="match status" value="1"/>
</dbReference>
<feature type="region of interest" description="Disordered" evidence="12">
    <location>
        <begin position="1"/>
        <end position="28"/>
    </location>
</feature>
<comment type="caution">
    <text evidence="14">The sequence shown here is derived from an EMBL/GenBank/DDBJ whole genome shotgun (WGS) entry which is preliminary data.</text>
</comment>
<feature type="compositionally biased region" description="Polar residues" evidence="12">
    <location>
        <begin position="759"/>
        <end position="769"/>
    </location>
</feature>
<evidence type="ECO:0000256" key="8">
    <source>
        <dbReference type="ARBA" id="ARBA00023136"/>
    </source>
</evidence>
<dbReference type="InterPro" id="IPR011989">
    <property type="entry name" value="ARM-like"/>
</dbReference>